<protein>
    <recommendedName>
        <fullName evidence="3">RNA-directed DNA polymerase from mobile element jockey-like</fullName>
    </recommendedName>
</protein>
<accession>A0A3M7R1Y0</accession>
<evidence type="ECO:0000313" key="1">
    <source>
        <dbReference type="EMBL" id="RNA17374.1"/>
    </source>
</evidence>
<evidence type="ECO:0000313" key="2">
    <source>
        <dbReference type="Proteomes" id="UP000276133"/>
    </source>
</evidence>
<name>A0A3M7R1Y0_BRAPC</name>
<organism evidence="1 2">
    <name type="scientific">Brachionus plicatilis</name>
    <name type="common">Marine rotifer</name>
    <name type="synonym">Brachionus muelleri</name>
    <dbReference type="NCBI Taxonomy" id="10195"/>
    <lineage>
        <taxon>Eukaryota</taxon>
        <taxon>Metazoa</taxon>
        <taxon>Spiralia</taxon>
        <taxon>Gnathifera</taxon>
        <taxon>Rotifera</taxon>
        <taxon>Eurotatoria</taxon>
        <taxon>Monogononta</taxon>
        <taxon>Pseudotrocha</taxon>
        <taxon>Ploima</taxon>
        <taxon>Brachionidae</taxon>
        <taxon>Brachionus</taxon>
    </lineage>
</organism>
<dbReference type="AlphaFoldDB" id="A0A3M7R1Y0"/>
<gene>
    <name evidence="1" type="ORF">BpHYR1_004200</name>
</gene>
<reference evidence="1 2" key="1">
    <citation type="journal article" date="2018" name="Sci. Rep.">
        <title>Genomic signatures of local adaptation to the degree of environmental predictability in rotifers.</title>
        <authorList>
            <person name="Franch-Gras L."/>
            <person name="Hahn C."/>
            <person name="Garcia-Roger E.M."/>
            <person name="Carmona M.J."/>
            <person name="Serra M."/>
            <person name="Gomez A."/>
        </authorList>
    </citation>
    <scope>NUCLEOTIDE SEQUENCE [LARGE SCALE GENOMIC DNA]</scope>
    <source>
        <strain evidence="1">HYR1</strain>
    </source>
</reference>
<evidence type="ECO:0008006" key="3">
    <source>
        <dbReference type="Google" id="ProtNLM"/>
    </source>
</evidence>
<sequence>MEQFISDNAINNKKRAALGALARLKNLEILTENTCPFLKGHLYKTYILPVLMYGMETIWLTKTNMYAVTRLDNNLLRYVYNFYDATLLNYLSSKLLLKINVERSSDSNEIINKDQITILLALHQYKIVPKISLKLIYRHLTMCLLQQKERLIRQCICLHTFKPSVGELV</sequence>
<dbReference type="OrthoDB" id="424543at2759"/>
<dbReference type="Proteomes" id="UP000276133">
    <property type="component" value="Unassembled WGS sequence"/>
</dbReference>
<comment type="caution">
    <text evidence="1">The sequence shown here is derived from an EMBL/GenBank/DDBJ whole genome shotgun (WGS) entry which is preliminary data.</text>
</comment>
<proteinExistence type="predicted"/>
<keyword evidence="2" id="KW-1185">Reference proteome</keyword>
<dbReference type="EMBL" id="REGN01004467">
    <property type="protein sequence ID" value="RNA17374.1"/>
    <property type="molecule type" value="Genomic_DNA"/>
</dbReference>